<accession>A0A1F5E474</accession>
<reference evidence="2 3" key="1">
    <citation type="journal article" date="2016" name="Nat. Commun.">
        <title>Thousands of microbial genomes shed light on interconnected biogeochemical processes in an aquifer system.</title>
        <authorList>
            <person name="Anantharaman K."/>
            <person name="Brown C.T."/>
            <person name="Hug L.A."/>
            <person name="Sharon I."/>
            <person name="Castelle C.J."/>
            <person name="Probst A.J."/>
            <person name="Thomas B.C."/>
            <person name="Singh A."/>
            <person name="Wilkins M.J."/>
            <person name="Karaoz U."/>
            <person name="Brodie E.L."/>
            <person name="Williams K.H."/>
            <person name="Hubbard S.S."/>
            <person name="Banfield J.F."/>
        </authorList>
    </citation>
    <scope>NUCLEOTIDE SEQUENCE [LARGE SCALE GENOMIC DNA]</scope>
</reference>
<feature type="transmembrane region" description="Helical" evidence="1">
    <location>
        <begin position="66"/>
        <end position="85"/>
    </location>
</feature>
<comment type="caution">
    <text evidence="2">The sequence shown here is derived from an EMBL/GenBank/DDBJ whole genome shotgun (WGS) entry which is preliminary data.</text>
</comment>
<evidence type="ECO:0000313" key="3">
    <source>
        <dbReference type="Proteomes" id="UP000178583"/>
    </source>
</evidence>
<evidence type="ECO:0000256" key="1">
    <source>
        <dbReference type="SAM" id="Phobius"/>
    </source>
</evidence>
<proteinExistence type="predicted"/>
<evidence type="ECO:0000313" key="2">
    <source>
        <dbReference type="EMBL" id="OGD62116.1"/>
    </source>
</evidence>
<name>A0A1F5E474_9BACT</name>
<dbReference type="STRING" id="1797472.A2215_01980"/>
<sequence>MGKKTALVLMCWTAITVWFAYYLYRMVNFQVLDADLILTTLSLIALILGISTFIKQKTMMASRIGLYFSIIIFIYTLSINMLVVLS</sequence>
<keyword evidence="1" id="KW-1133">Transmembrane helix</keyword>
<dbReference type="AlphaFoldDB" id="A0A1F5E474"/>
<organism evidence="2 3">
    <name type="scientific">Candidatus Berkelbacteria bacterium RIFOXYA2_FULL_43_10</name>
    <dbReference type="NCBI Taxonomy" id="1797472"/>
    <lineage>
        <taxon>Bacteria</taxon>
        <taxon>Candidatus Berkelbacteria</taxon>
    </lineage>
</organism>
<keyword evidence="1" id="KW-0472">Membrane</keyword>
<dbReference type="Proteomes" id="UP000178583">
    <property type="component" value="Unassembled WGS sequence"/>
</dbReference>
<protein>
    <submittedName>
        <fullName evidence="2">Uncharacterized protein</fullName>
    </submittedName>
</protein>
<feature type="transmembrane region" description="Helical" evidence="1">
    <location>
        <begin position="7"/>
        <end position="24"/>
    </location>
</feature>
<feature type="transmembrane region" description="Helical" evidence="1">
    <location>
        <begin position="36"/>
        <end position="54"/>
    </location>
</feature>
<keyword evidence="1" id="KW-0812">Transmembrane</keyword>
<gene>
    <name evidence="2" type="ORF">A2215_01980</name>
</gene>
<dbReference type="EMBL" id="MEZY01000054">
    <property type="protein sequence ID" value="OGD62116.1"/>
    <property type="molecule type" value="Genomic_DNA"/>
</dbReference>